<proteinExistence type="predicted"/>
<evidence type="ECO:0000313" key="1">
    <source>
        <dbReference type="EMBL" id="GEK46548.1"/>
    </source>
</evidence>
<keyword evidence="2" id="KW-1185">Reference proteome</keyword>
<protein>
    <submittedName>
        <fullName evidence="1">Uncharacterized protein</fullName>
    </submittedName>
</protein>
<evidence type="ECO:0000313" key="2">
    <source>
        <dbReference type="Proteomes" id="UP000321275"/>
    </source>
</evidence>
<name>A0A510X544_9GAMM</name>
<gene>
    <name evidence="1" type="ORF">HPA02_08310</name>
</gene>
<accession>A0A510X544</accession>
<dbReference type="Proteomes" id="UP000321275">
    <property type="component" value="Unassembled WGS sequence"/>
</dbReference>
<organism evidence="1 2">
    <name type="scientific">Bisbaumannia pacifica</name>
    <dbReference type="NCBI Taxonomy" id="77098"/>
    <lineage>
        <taxon>Bacteria</taxon>
        <taxon>Pseudomonadati</taxon>
        <taxon>Pseudomonadota</taxon>
        <taxon>Gammaproteobacteria</taxon>
        <taxon>Oceanospirillales</taxon>
        <taxon>Halomonadaceae</taxon>
        <taxon>Bisbaumannia</taxon>
    </lineage>
</organism>
<comment type="caution">
    <text evidence="1">The sequence shown here is derived from an EMBL/GenBank/DDBJ whole genome shotgun (WGS) entry which is preliminary data.</text>
</comment>
<dbReference type="EMBL" id="BJUK01000007">
    <property type="protein sequence ID" value="GEK46548.1"/>
    <property type="molecule type" value="Genomic_DNA"/>
</dbReference>
<reference evidence="1 2" key="1">
    <citation type="submission" date="2019-07" db="EMBL/GenBank/DDBJ databases">
        <title>Whole genome shotgun sequence of Halomonas pacifica NBRC 102220.</title>
        <authorList>
            <person name="Hosoyama A."/>
            <person name="Uohara A."/>
            <person name="Ohji S."/>
            <person name="Ichikawa N."/>
        </authorList>
    </citation>
    <scope>NUCLEOTIDE SEQUENCE [LARGE SCALE GENOMIC DNA]</scope>
    <source>
        <strain evidence="1 2">NBRC 102220</strain>
    </source>
</reference>
<sequence>MALLRAEREECRDSLEKCRDSAEVARLQGQTATLAGLIEKFDQAREVVHKRFIQ</sequence>
<dbReference type="AlphaFoldDB" id="A0A510X544"/>